<dbReference type="SUPFAM" id="SSF52283">
    <property type="entry name" value="Formate/glycerate dehydrogenase catalytic domain-like"/>
    <property type="match status" value="1"/>
</dbReference>
<evidence type="ECO:0000313" key="4">
    <source>
        <dbReference type="EMBL" id="EDQ03113.1"/>
    </source>
</evidence>
<evidence type="ECO:0000256" key="1">
    <source>
        <dbReference type="ARBA" id="ARBA00023002"/>
    </source>
</evidence>
<feature type="domain" description="D-isomer specific 2-hydroxyacid dehydrogenase NAD-binding" evidence="3">
    <location>
        <begin position="117"/>
        <end position="290"/>
    </location>
</feature>
<dbReference type="InterPro" id="IPR006140">
    <property type="entry name" value="D-isomer_DH_NAD-bd"/>
</dbReference>
<dbReference type="Pfam" id="PF02826">
    <property type="entry name" value="2-Hacid_dh_C"/>
    <property type="match status" value="1"/>
</dbReference>
<keyword evidence="1" id="KW-0560">Oxidoreductase</keyword>
<keyword evidence="5" id="KW-1185">Reference proteome</keyword>
<protein>
    <submittedName>
        <fullName evidence="4">Dehydrogenase</fullName>
    </submittedName>
</protein>
<dbReference type="PANTHER" id="PTHR43333">
    <property type="entry name" value="2-HACID_DH_C DOMAIN-CONTAINING PROTEIN"/>
    <property type="match status" value="1"/>
</dbReference>
<evidence type="ECO:0000259" key="3">
    <source>
        <dbReference type="Pfam" id="PF02826"/>
    </source>
</evidence>
<accession>A0ABM9X0W3</accession>
<sequence>MPWTCATILPDQLEAHLTFLANLDRSRAEMLRAKFAQQMPEVAVAIADEPYDKGAVRYMLTWQVPNDIKTAYPNLELIFSLGAGADQFVMSEVPDGVPVVRLIDDGLTSMMQEYVTMAVLALHRDLPGYLDNQRNQIWESVSVPPLPSDRRVGVMGLGELGRGALRALKPFGFSLSGWARSAHQIEGVETFHGEGALPRFLAQTDILVCLLPLTWATRSILNSNLFAQLPDGASLVHVGRGKQLDHHALTKALNNGKLRSAVIDVTAPEPLPEGHPFWVDPRIILTPHIACITRLETSLPGIFDNLKRHQVGQPLRGIVDKTLGY</sequence>
<keyword evidence="2" id="KW-0520">NAD</keyword>
<dbReference type="PANTHER" id="PTHR43333:SF1">
    <property type="entry name" value="D-ISOMER SPECIFIC 2-HYDROXYACID DEHYDROGENASE NAD-BINDING DOMAIN-CONTAINING PROTEIN"/>
    <property type="match status" value="1"/>
</dbReference>
<dbReference type="Proteomes" id="UP000003257">
    <property type="component" value="Unassembled WGS sequence"/>
</dbReference>
<dbReference type="InterPro" id="IPR036291">
    <property type="entry name" value="NAD(P)-bd_dom_sf"/>
</dbReference>
<evidence type="ECO:0000313" key="5">
    <source>
        <dbReference type="Proteomes" id="UP000003257"/>
    </source>
</evidence>
<evidence type="ECO:0000256" key="2">
    <source>
        <dbReference type="ARBA" id="ARBA00023027"/>
    </source>
</evidence>
<dbReference type="Gene3D" id="3.40.50.720">
    <property type="entry name" value="NAD(P)-binding Rossmann-like Domain"/>
    <property type="match status" value="2"/>
</dbReference>
<gene>
    <name evidence="4" type="ORF">OIHEL45_20726</name>
</gene>
<organism evidence="4 5">
    <name type="scientific">Sulfitobacter indolifex HEL-45</name>
    <dbReference type="NCBI Taxonomy" id="391624"/>
    <lineage>
        <taxon>Bacteria</taxon>
        <taxon>Pseudomonadati</taxon>
        <taxon>Pseudomonadota</taxon>
        <taxon>Alphaproteobacteria</taxon>
        <taxon>Rhodobacterales</taxon>
        <taxon>Roseobacteraceae</taxon>
        <taxon>Sulfitobacter</taxon>
    </lineage>
</organism>
<name>A0ABM9X0W3_9RHOB</name>
<comment type="caution">
    <text evidence="4">The sequence shown here is derived from an EMBL/GenBank/DDBJ whole genome shotgun (WGS) entry which is preliminary data.</text>
</comment>
<dbReference type="EMBL" id="ABID01000042">
    <property type="protein sequence ID" value="EDQ03113.1"/>
    <property type="molecule type" value="Genomic_DNA"/>
</dbReference>
<dbReference type="CDD" id="cd12164">
    <property type="entry name" value="GDH_like_2"/>
    <property type="match status" value="1"/>
</dbReference>
<reference evidence="4 5" key="1">
    <citation type="submission" date="2007-11" db="EMBL/GenBank/DDBJ databases">
        <authorList>
            <person name="Wagner-Dobler I."/>
            <person name="Ferriera S."/>
            <person name="Johnson J."/>
            <person name="Kravitz S."/>
            <person name="Beeson K."/>
            <person name="Sutton G."/>
            <person name="Rogers Y.-H."/>
            <person name="Friedman R."/>
            <person name="Frazier M."/>
            <person name="Venter J.C."/>
        </authorList>
    </citation>
    <scope>NUCLEOTIDE SEQUENCE [LARGE SCALE GENOMIC DNA]</scope>
    <source>
        <strain evidence="4 5">HEL-45</strain>
    </source>
</reference>
<dbReference type="SUPFAM" id="SSF51735">
    <property type="entry name" value="NAD(P)-binding Rossmann-fold domains"/>
    <property type="match status" value="1"/>
</dbReference>
<proteinExistence type="predicted"/>